<dbReference type="Gene3D" id="3.10.450.530">
    <property type="entry name" value="Ribonuclease toxin, BrnT, of type II toxin-antitoxin system"/>
    <property type="match status" value="1"/>
</dbReference>
<dbReference type="Pfam" id="PF04365">
    <property type="entry name" value="BrnT_toxin"/>
    <property type="match status" value="1"/>
</dbReference>
<dbReference type="InterPro" id="IPR038573">
    <property type="entry name" value="BrnT_sf"/>
</dbReference>
<comment type="caution">
    <text evidence="1">The sequence shown here is derived from an EMBL/GenBank/DDBJ whole genome shotgun (WGS) entry which is preliminary data.</text>
</comment>
<evidence type="ECO:0008006" key="3">
    <source>
        <dbReference type="Google" id="ProtNLM"/>
    </source>
</evidence>
<reference evidence="1 2" key="1">
    <citation type="journal article" date="2016" name="Nat. Commun.">
        <title>Thousands of microbial genomes shed light on interconnected biogeochemical processes in an aquifer system.</title>
        <authorList>
            <person name="Anantharaman K."/>
            <person name="Brown C.T."/>
            <person name="Hug L.A."/>
            <person name="Sharon I."/>
            <person name="Castelle C.J."/>
            <person name="Probst A.J."/>
            <person name="Thomas B.C."/>
            <person name="Singh A."/>
            <person name="Wilkins M.J."/>
            <person name="Karaoz U."/>
            <person name="Brodie E.L."/>
            <person name="Williams K.H."/>
            <person name="Hubbard S.S."/>
            <person name="Banfield J.F."/>
        </authorList>
    </citation>
    <scope>NUCLEOTIDE SEQUENCE [LARGE SCALE GENOMIC DNA]</scope>
</reference>
<name>A0A1F5QBY0_9BACT</name>
<sequence length="96" mass="11245">MNENFQGELSFQWDTGNSGKNFQKHQVSNDECEQVFVDPDKIMVPDPKHSGREKRFIIIGKSKIGRALCIVFTIRYSQIRVISARDLNRKEKIRYL</sequence>
<accession>A0A1F5QBY0</accession>
<protein>
    <recommendedName>
        <fullName evidence="3">Toxin</fullName>
    </recommendedName>
</protein>
<dbReference type="Proteomes" id="UP000177235">
    <property type="component" value="Unassembled WGS sequence"/>
</dbReference>
<evidence type="ECO:0000313" key="1">
    <source>
        <dbReference type="EMBL" id="OGE99694.1"/>
    </source>
</evidence>
<dbReference type="InterPro" id="IPR007460">
    <property type="entry name" value="BrnT_toxin"/>
</dbReference>
<dbReference type="AlphaFoldDB" id="A0A1F5QBY0"/>
<gene>
    <name evidence="1" type="ORF">A3J05_00690</name>
</gene>
<proteinExistence type="predicted"/>
<organism evidence="1 2">
    <name type="scientific">Candidatus Doudnabacteria bacterium RIFCSPLOWO2_02_FULL_48_13</name>
    <dbReference type="NCBI Taxonomy" id="1817845"/>
    <lineage>
        <taxon>Bacteria</taxon>
        <taxon>Candidatus Doudnaibacteriota</taxon>
    </lineage>
</organism>
<evidence type="ECO:0000313" key="2">
    <source>
        <dbReference type="Proteomes" id="UP000177235"/>
    </source>
</evidence>
<dbReference type="EMBL" id="MFFF01000018">
    <property type="protein sequence ID" value="OGE99694.1"/>
    <property type="molecule type" value="Genomic_DNA"/>
</dbReference>